<keyword evidence="4" id="KW-1185">Reference proteome</keyword>
<dbReference type="Gene3D" id="3.40.920.10">
    <property type="entry name" value="Pyruvate-ferredoxin oxidoreductase, PFOR, domain III"/>
    <property type="match status" value="1"/>
</dbReference>
<dbReference type="GO" id="GO:0019164">
    <property type="term" value="F:pyruvate synthase activity"/>
    <property type="evidence" value="ECO:0007669"/>
    <property type="project" value="UniProtKB-EC"/>
</dbReference>
<dbReference type="NCBIfam" id="TIGR02175">
    <property type="entry name" value="PorC_KorC"/>
    <property type="match status" value="1"/>
</dbReference>
<name>Q2LV76_SYNAS</name>
<feature type="domain" description="Pyruvate/ketoisovalerate oxidoreductase catalytic" evidence="2">
    <location>
        <begin position="10"/>
        <end position="170"/>
    </location>
</feature>
<evidence type="ECO:0000313" key="3">
    <source>
        <dbReference type="EMBL" id="ABC77988.1"/>
    </source>
</evidence>
<evidence type="ECO:0000256" key="1">
    <source>
        <dbReference type="ARBA" id="ARBA00023002"/>
    </source>
</evidence>
<dbReference type="Pfam" id="PF01558">
    <property type="entry name" value="POR"/>
    <property type="match status" value="1"/>
</dbReference>
<dbReference type="InterPro" id="IPR011894">
    <property type="entry name" value="PorC_KorC"/>
</dbReference>
<dbReference type="InParanoid" id="Q2LV76"/>
<dbReference type="PANTHER" id="PTHR43366:SF1">
    <property type="entry name" value="PYRUVATE SYNTHASE SUBUNIT PORC"/>
    <property type="match status" value="1"/>
</dbReference>
<dbReference type="InterPro" id="IPR051626">
    <property type="entry name" value="Oxidoreductase_gamma_subunit"/>
</dbReference>
<keyword evidence="3" id="KW-0670">Pyruvate</keyword>
<dbReference type="EMBL" id="CP000252">
    <property type="protein sequence ID" value="ABC77988.1"/>
    <property type="molecule type" value="Genomic_DNA"/>
</dbReference>
<organism evidence="3 4">
    <name type="scientific">Syntrophus aciditrophicus (strain SB)</name>
    <dbReference type="NCBI Taxonomy" id="56780"/>
    <lineage>
        <taxon>Bacteria</taxon>
        <taxon>Pseudomonadati</taxon>
        <taxon>Thermodesulfobacteriota</taxon>
        <taxon>Syntrophia</taxon>
        <taxon>Syntrophales</taxon>
        <taxon>Syntrophaceae</taxon>
        <taxon>Syntrophus</taxon>
    </lineage>
</organism>
<dbReference type="HOGENOM" id="CLU_087284_2_0_7"/>
<gene>
    <name evidence="3" type="ORF">SYN_00693</name>
</gene>
<dbReference type="PANTHER" id="PTHR43366">
    <property type="entry name" value="PYRUVATE SYNTHASE SUBUNIT PORC"/>
    <property type="match status" value="1"/>
</dbReference>
<dbReference type="Proteomes" id="UP000001933">
    <property type="component" value="Chromosome"/>
</dbReference>
<protein>
    <submittedName>
        <fullName evidence="3">Pyruvate synthase gamma chain</fullName>
        <ecNumber evidence="3">1.2.7.1</ecNumber>
    </submittedName>
</protein>
<dbReference type="STRING" id="56780.SYN_00693"/>
<dbReference type="SUPFAM" id="SSF53323">
    <property type="entry name" value="Pyruvate-ferredoxin oxidoreductase, PFOR, domain III"/>
    <property type="match status" value="1"/>
</dbReference>
<dbReference type="OrthoDB" id="9794954at2"/>
<evidence type="ECO:0000313" key="4">
    <source>
        <dbReference type="Proteomes" id="UP000001933"/>
    </source>
</evidence>
<proteinExistence type="predicted"/>
<dbReference type="RefSeq" id="WP_011418009.1">
    <property type="nucleotide sequence ID" value="NC_007759.1"/>
</dbReference>
<dbReference type="KEGG" id="sat:SYN_00693"/>
<accession>Q2LV76</accession>
<dbReference type="eggNOG" id="COG1014">
    <property type="taxonomic scope" value="Bacteria"/>
</dbReference>
<dbReference type="InterPro" id="IPR019752">
    <property type="entry name" value="Pyrv/ketoisovalerate_OxRed_cat"/>
</dbReference>
<dbReference type="AlphaFoldDB" id="Q2LV76"/>
<evidence type="ECO:0000259" key="2">
    <source>
        <dbReference type="Pfam" id="PF01558"/>
    </source>
</evidence>
<dbReference type="InterPro" id="IPR002869">
    <property type="entry name" value="Pyrv_flavodox_OxRed_cen"/>
</dbReference>
<keyword evidence="1 3" id="KW-0560">Oxidoreductase</keyword>
<reference evidence="3 4" key="1">
    <citation type="journal article" date="2007" name="Proc. Natl. Acad. Sci. U.S.A.">
        <title>The genome of Syntrophus aciditrophicus: life at the thermodynamic limit of microbial growth.</title>
        <authorList>
            <person name="McInerney M.J."/>
            <person name="Rohlin L."/>
            <person name="Mouttaki H."/>
            <person name="Kim U."/>
            <person name="Krupp R.S."/>
            <person name="Rios-Hernandez L."/>
            <person name="Sieber J."/>
            <person name="Struchtemeyer C.G."/>
            <person name="Bhattacharyya A."/>
            <person name="Campbell J.W."/>
            <person name="Gunsalus R.P."/>
        </authorList>
    </citation>
    <scope>NUCLEOTIDE SEQUENCE [LARGE SCALE GENOMIC DNA]</scope>
    <source>
        <strain evidence="3 4">SB</strain>
    </source>
</reference>
<sequence>MLEIRIHSRGGQGGVTGARLLALAAIHDGKYATASVFYGPQRRGAPVMSFVRIDDRPIRIYSRIKEPDMVVILDASVMDMVNVLQGLKQGGRIFINSVEAKDFPGFSTCHADLTGIAQKENIIVAGYTILNTPMLGCLAKMGIISLDSARKSILEMFPDECNVRAAEAGYREMKL</sequence>
<dbReference type="EC" id="1.2.7.1" evidence="3"/>